<comment type="caution">
    <text evidence="10">The sequence shown here is derived from an EMBL/GenBank/DDBJ whole genome shotgun (WGS) entry which is preliminary data.</text>
</comment>
<dbReference type="InterPro" id="IPR008972">
    <property type="entry name" value="Cupredoxin"/>
</dbReference>
<dbReference type="PANTHER" id="PTHR33546">
    <property type="entry name" value="LARGE, MULTIFUNCTIONAL SECRETED PROTEIN-RELATED"/>
    <property type="match status" value="1"/>
</dbReference>
<reference evidence="10 11" key="1">
    <citation type="submission" date="2018-02" db="EMBL/GenBank/DDBJ databases">
        <title>Comparative genomes isolates from brazilian mangrove.</title>
        <authorList>
            <person name="Araujo J.E."/>
            <person name="Taketani R.G."/>
            <person name="Silva M.C.P."/>
            <person name="Loureco M.V."/>
            <person name="Andreote F.D."/>
        </authorList>
    </citation>
    <scope>NUCLEOTIDE SEQUENCE [LARGE SCALE GENOMIC DNA]</scope>
    <source>
        <strain evidence="10 11">Nap-Phe MGV</strain>
    </source>
</reference>
<evidence type="ECO:0000313" key="11">
    <source>
        <dbReference type="Proteomes" id="UP000237819"/>
    </source>
</evidence>
<dbReference type="GO" id="GO:0020037">
    <property type="term" value="F:heme binding"/>
    <property type="evidence" value="ECO:0007669"/>
    <property type="project" value="InterPro"/>
</dbReference>
<keyword evidence="5 7" id="KW-0408">Iron</keyword>
<sequence>MTLPLRFLAPLALVAFFGFAAALPADDGAPATDPTCAPGEAGPFGPPVPEQFDAQLVAEIVRGAQEQGNVDRGILAFRSAKFACLSCHKIGDQGGAIGPNLSQVGQRLKPEQIVEAIFWPNRTVPPEYSTWLFQLADGQVLKGYKRNATADSLEVFDPANQTTTKINVDEIDGEKPFGTLMPMGVANSMSDAERRDLVRFLLELGDKPELAERFQNFERPGQFVYDKAPLDPIAWNLANDPVNRDRIYDFYRKEALHFRDASSAPHLLPAFPGLDGGAQGHWGNQNEASWRDGRWSQQDKAPVLAGVTHLPGRAIPKGICVRLGDDAELTVCFNPQTLTYEAAWSGGFVNFSDVRHGFMDGLRPAGPLLPNFPTDKPSQPIQYHGYFRVGPRIVFAYRIGNQELLDAPWVDESGNFTRQVAPARKHPLAPQLNNPPAQWPQELITNGELGKDAAPYAIDTIPLPFDNPYGSLMFVGGHDFLADGTAVLCTMTGDVWLVSGLDAQLANVRWKRFAAGLHQPLGVVVANDQIYVLGRDQITRLTDLNDDREADFYECFSNAYQTSTGGHDYICGLARNSEGKFYAASSRQGLIRISADGKSVEVLATGFRNPDGVGLCPDGAVTVPCSEGEWTPASMICQIDPDAGLPPHFGYRGLHDGKPPALPLVYLPRGLDNSSGGQAVVSDPRFGPLADQLIHTSFGAGSHFLVLRDKVNDQPQGAVIPLPGNFRSGAHRGKVNPHDGQLYVSGMSGWGSYTPDDGCFHRVRWTGKPMQIPTALHVHQNGLLIDFAEPIDPAACSLAAKQFAQAWNYRYGPGYGSPELAPSHPGVAGHEAVQIAAVHPIGPKQVFVEISDLQPVNQLHLLLQVEQGEPQELFVTVHALDQPFAQIPGYRPAEKVIAAHPLLTDLQLLKNKEPNPWQNKPEGAKLQPLTIAAGPNLTYATKTLHAKPGATIALTFNNPDVVPHNWVLAKPGTLQTVGDLANKFVADPAAVLKQYVPKTDDVLAYTDIVPPGKNFTIYFIAPQQPGRYPYLCTFPGHWMVMNGELIVE</sequence>
<evidence type="ECO:0000313" key="10">
    <source>
        <dbReference type="EMBL" id="PQO47665.1"/>
    </source>
</evidence>
<dbReference type="AlphaFoldDB" id="A0A2S8GTB1"/>
<feature type="chain" id="PRO_5015624248" evidence="8">
    <location>
        <begin position="21"/>
        <end position="1048"/>
    </location>
</feature>
<dbReference type="Proteomes" id="UP000237819">
    <property type="component" value="Unassembled WGS sequence"/>
</dbReference>
<dbReference type="InterPro" id="IPR046476">
    <property type="entry name" value="DUF6797"/>
</dbReference>
<dbReference type="Pfam" id="PF00127">
    <property type="entry name" value="Copper-bind"/>
    <property type="match status" value="1"/>
</dbReference>
<evidence type="ECO:0000256" key="4">
    <source>
        <dbReference type="ARBA" id="ARBA00022982"/>
    </source>
</evidence>
<gene>
    <name evidence="10" type="ORF">C5Y93_03135</name>
</gene>
<dbReference type="Gene3D" id="1.10.760.10">
    <property type="entry name" value="Cytochrome c-like domain"/>
    <property type="match status" value="1"/>
</dbReference>
<dbReference type="SUPFAM" id="SSF49503">
    <property type="entry name" value="Cupredoxins"/>
    <property type="match status" value="1"/>
</dbReference>
<accession>A0A2S8GTB1</accession>
<dbReference type="InterPro" id="IPR028871">
    <property type="entry name" value="BlueCu_1_BS"/>
</dbReference>
<feature type="signal peptide" evidence="8">
    <location>
        <begin position="1"/>
        <end position="20"/>
    </location>
</feature>
<evidence type="ECO:0000256" key="3">
    <source>
        <dbReference type="ARBA" id="ARBA00022723"/>
    </source>
</evidence>
<dbReference type="NCBIfam" id="TIGR02603">
    <property type="entry name" value="CxxCH_TIGR02603"/>
    <property type="match status" value="1"/>
</dbReference>
<dbReference type="InterPro" id="IPR009056">
    <property type="entry name" value="Cyt_c-like_dom"/>
</dbReference>
<name>A0A2S8GTB1_9BACT</name>
<proteinExistence type="predicted"/>
<organism evidence="10 11">
    <name type="scientific">Blastopirellula marina</name>
    <dbReference type="NCBI Taxonomy" id="124"/>
    <lineage>
        <taxon>Bacteria</taxon>
        <taxon>Pseudomonadati</taxon>
        <taxon>Planctomycetota</taxon>
        <taxon>Planctomycetia</taxon>
        <taxon>Pirellulales</taxon>
        <taxon>Pirellulaceae</taxon>
        <taxon>Blastopirellula</taxon>
    </lineage>
</organism>
<dbReference type="Gene3D" id="2.60.40.420">
    <property type="entry name" value="Cupredoxins - blue copper proteins"/>
    <property type="match status" value="1"/>
</dbReference>
<dbReference type="CDD" id="cd04233">
    <property type="entry name" value="Auracyanin"/>
    <property type="match status" value="1"/>
</dbReference>
<evidence type="ECO:0000256" key="8">
    <source>
        <dbReference type="SAM" id="SignalP"/>
    </source>
</evidence>
<dbReference type="PANTHER" id="PTHR33546:SF1">
    <property type="entry name" value="LARGE, MULTIFUNCTIONAL SECRETED PROTEIN"/>
    <property type="match status" value="1"/>
</dbReference>
<evidence type="ECO:0000259" key="9">
    <source>
        <dbReference type="PROSITE" id="PS51007"/>
    </source>
</evidence>
<feature type="domain" description="Cytochrome c" evidence="9">
    <location>
        <begin position="68"/>
        <end position="205"/>
    </location>
</feature>
<keyword evidence="1" id="KW-0813">Transport</keyword>
<evidence type="ECO:0000256" key="6">
    <source>
        <dbReference type="ARBA" id="ARBA00023008"/>
    </source>
</evidence>
<dbReference type="PROSITE" id="PS00196">
    <property type="entry name" value="COPPER_BLUE"/>
    <property type="match status" value="1"/>
</dbReference>
<keyword evidence="6" id="KW-0186">Copper</keyword>
<dbReference type="GO" id="GO:0009055">
    <property type="term" value="F:electron transfer activity"/>
    <property type="evidence" value="ECO:0007669"/>
    <property type="project" value="InterPro"/>
</dbReference>
<dbReference type="Gene3D" id="2.120.10.30">
    <property type="entry name" value="TolB, C-terminal domain"/>
    <property type="match status" value="1"/>
</dbReference>
<keyword evidence="8" id="KW-0732">Signal</keyword>
<dbReference type="RefSeq" id="WP_105333925.1">
    <property type="nucleotide sequence ID" value="NZ_PUHZ01000004.1"/>
</dbReference>
<protein>
    <submittedName>
        <fullName evidence="10">Heme-binding domain-containing protein</fullName>
    </submittedName>
</protein>
<evidence type="ECO:0000256" key="1">
    <source>
        <dbReference type="ARBA" id="ARBA00022448"/>
    </source>
</evidence>
<keyword evidence="2 7" id="KW-0349">Heme</keyword>
<dbReference type="EMBL" id="PUHZ01000004">
    <property type="protein sequence ID" value="PQO47665.1"/>
    <property type="molecule type" value="Genomic_DNA"/>
</dbReference>
<evidence type="ECO:0000256" key="7">
    <source>
        <dbReference type="PROSITE-ProRule" id="PRU00433"/>
    </source>
</evidence>
<dbReference type="InterPro" id="IPR013427">
    <property type="entry name" value="Haem-bd_dom_put"/>
</dbReference>
<dbReference type="SUPFAM" id="SSF46626">
    <property type="entry name" value="Cytochrome c"/>
    <property type="match status" value="1"/>
</dbReference>
<dbReference type="InterPro" id="IPR000923">
    <property type="entry name" value="BlueCu_1"/>
</dbReference>
<dbReference type="InterPro" id="IPR036909">
    <property type="entry name" value="Cyt_c-like_dom_sf"/>
</dbReference>
<dbReference type="Pfam" id="PF20601">
    <property type="entry name" value="DUF6797"/>
    <property type="match status" value="1"/>
</dbReference>
<dbReference type="OrthoDB" id="219211at2"/>
<dbReference type="GO" id="GO:0005507">
    <property type="term" value="F:copper ion binding"/>
    <property type="evidence" value="ECO:0007669"/>
    <property type="project" value="InterPro"/>
</dbReference>
<keyword evidence="4" id="KW-0249">Electron transport</keyword>
<dbReference type="PROSITE" id="PS51007">
    <property type="entry name" value="CYTC"/>
    <property type="match status" value="1"/>
</dbReference>
<evidence type="ECO:0000256" key="2">
    <source>
        <dbReference type="ARBA" id="ARBA00022617"/>
    </source>
</evidence>
<dbReference type="SUPFAM" id="SSF63829">
    <property type="entry name" value="Calcium-dependent phosphotriesterase"/>
    <property type="match status" value="1"/>
</dbReference>
<evidence type="ECO:0000256" key="5">
    <source>
        <dbReference type="ARBA" id="ARBA00023004"/>
    </source>
</evidence>
<dbReference type="InterPro" id="IPR011042">
    <property type="entry name" value="6-blade_b-propeller_TolB-like"/>
</dbReference>
<keyword evidence="3 7" id="KW-0479">Metal-binding</keyword>